<keyword evidence="2" id="KW-1185">Reference proteome</keyword>
<dbReference type="EMBL" id="JASCZI010030820">
    <property type="protein sequence ID" value="MED6124940.1"/>
    <property type="molecule type" value="Genomic_DNA"/>
</dbReference>
<sequence length="121" mass="12520">MLLVCISLTHKITDFVALITILKAWTAACNGRDTQSVIAEVAMGFALFSSGCQKSEGVVRLDFEQSRVECVKLHCDSVAPGSEAMSKNGISNCKQGDGELCVAVCSDGSGGGAVSVTVTMG</sequence>
<organism evidence="1 2">
    <name type="scientific">Stylosanthes scabra</name>
    <dbReference type="NCBI Taxonomy" id="79078"/>
    <lineage>
        <taxon>Eukaryota</taxon>
        <taxon>Viridiplantae</taxon>
        <taxon>Streptophyta</taxon>
        <taxon>Embryophyta</taxon>
        <taxon>Tracheophyta</taxon>
        <taxon>Spermatophyta</taxon>
        <taxon>Magnoliopsida</taxon>
        <taxon>eudicotyledons</taxon>
        <taxon>Gunneridae</taxon>
        <taxon>Pentapetalae</taxon>
        <taxon>rosids</taxon>
        <taxon>fabids</taxon>
        <taxon>Fabales</taxon>
        <taxon>Fabaceae</taxon>
        <taxon>Papilionoideae</taxon>
        <taxon>50 kb inversion clade</taxon>
        <taxon>dalbergioids sensu lato</taxon>
        <taxon>Dalbergieae</taxon>
        <taxon>Pterocarpus clade</taxon>
        <taxon>Stylosanthes</taxon>
    </lineage>
</organism>
<gene>
    <name evidence="1" type="ORF">PIB30_063782</name>
</gene>
<dbReference type="Proteomes" id="UP001341840">
    <property type="component" value="Unassembled WGS sequence"/>
</dbReference>
<proteinExistence type="predicted"/>
<reference evidence="1 2" key="1">
    <citation type="journal article" date="2023" name="Plants (Basel)">
        <title>Bridging the Gap: Combining Genomics and Transcriptomics Approaches to Understand Stylosanthes scabra, an Orphan Legume from the Brazilian Caatinga.</title>
        <authorList>
            <person name="Ferreira-Neto J.R.C."/>
            <person name="da Silva M.D."/>
            <person name="Binneck E."/>
            <person name="de Melo N.F."/>
            <person name="da Silva R.H."/>
            <person name="de Melo A.L.T.M."/>
            <person name="Pandolfi V."/>
            <person name="Bustamante F.O."/>
            <person name="Brasileiro-Vidal A.C."/>
            <person name="Benko-Iseppon A.M."/>
        </authorList>
    </citation>
    <scope>NUCLEOTIDE SEQUENCE [LARGE SCALE GENOMIC DNA]</scope>
    <source>
        <tissue evidence="1">Leaves</tissue>
    </source>
</reference>
<evidence type="ECO:0000313" key="2">
    <source>
        <dbReference type="Proteomes" id="UP001341840"/>
    </source>
</evidence>
<name>A0ABU6RLU2_9FABA</name>
<protein>
    <submittedName>
        <fullName evidence="1">Uncharacterized protein</fullName>
    </submittedName>
</protein>
<evidence type="ECO:0000313" key="1">
    <source>
        <dbReference type="EMBL" id="MED6124940.1"/>
    </source>
</evidence>
<accession>A0ABU6RLU2</accession>
<comment type="caution">
    <text evidence="1">The sequence shown here is derived from an EMBL/GenBank/DDBJ whole genome shotgun (WGS) entry which is preliminary data.</text>
</comment>